<protein>
    <submittedName>
        <fullName evidence="1">Uncharacterized protein</fullName>
    </submittedName>
</protein>
<evidence type="ECO:0000313" key="1">
    <source>
        <dbReference type="EMBL" id="MXU86867.1"/>
    </source>
</evidence>
<dbReference type="EMBL" id="GIFC01004784">
    <property type="protein sequence ID" value="MXU86867.1"/>
    <property type="molecule type" value="Transcribed_RNA"/>
</dbReference>
<organism evidence="1">
    <name type="scientific">Ixodes ricinus</name>
    <name type="common">Common tick</name>
    <name type="synonym">Acarus ricinus</name>
    <dbReference type="NCBI Taxonomy" id="34613"/>
    <lineage>
        <taxon>Eukaryota</taxon>
        <taxon>Metazoa</taxon>
        <taxon>Ecdysozoa</taxon>
        <taxon>Arthropoda</taxon>
        <taxon>Chelicerata</taxon>
        <taxon>Arachnida</taxon>
        <taxon>Acari</taxon>
        <taxon>Parasitiformes</taxon>
        <taxon>Ixodida</taxon>
        <taxon>Ixodoidea</taxon>
        <taxon>Ixodidae</taxon>
        <taxon>Ixodinae</taxon>
        <taxon>Ixodes</taxon>
    </lineage>
</organism>
<reference evidence="1" key="1">
    <citation type="submission" date="2019-12" db="EMBL/GenBank/DDBJ databases">
        <title>An insight into the sialome of adult female Ixodes ricinus ticks feeding for 6 days.</title>
        <authorList>
            <person name="Perner J."/>
            <person name="Ribeiro J.M.C."/>
        </authorList>
    </citation>
    <scope>NUCLEOTIDE SEQUENCE</scope>
    <source>
        <strain evidence="1">Semi-engorged</strain>
        <tissue evidence="1">Salivary glands</tissue>
    </source>
</reference>
<dbReference type="AlphaFoldDB" id="A0A6B0UCD9"/>
<name>A0A6B0UCD9_IXORI</name>
<accession>A0A6B0UCD9</accession>
<proteinExistence type="predicted"/>
<sequence>MRSFLLAMSETPTVWAAQLAAVGMIPSTSFFTTSGFIPLAMSRHSLASSTFARNCCCISGFGTIWRIRFLTVSRMVSTGRSMRRHHHQRTLLS</sequence>